<dbReference type="PATRIC" id="fig|218284.4.peg.3870"/>
<keyword evidence="3 6" id="KW-0963">Cytoplasm</keyword>
<evidence type="ECO:0000256" key="3">
    <source>
        <dbReference type="ARBA" id="ARBA00022490"/>
    </source>
</evidence>
<accession>A0A0P6VWM6</accession>
<evidence type="ECO:0000256" key="2">
    <source>
        <dbReference type="ARBA" id="ARBA00008787"/>
    </source>
</evidence>
<dbReference type="OrthoDB" id="1524959at2"/>
<dbReference type="EMBL" id="LIXZ01000007">
    <property type="protein sequence ID" value="KPL59446.1"/>
    <property type="molecule type" value="Genomic_DNA"/>
</dbReference>
<dbReference type="PANTHER" id="PTHR34773">
    <property type="entry name" value="FLAGELLAR SECRETION CHAPERONE FLIS"/>
    <property type="match status" value="1"/>
</dbReference>
<dbReference type="Proteomes" id="UP000050398">
    <property type="component" value="Unassembled WGS sequence"/>
</dbReference>
<dbReference type="GO" id="GO:0044780">
    <property type="term" value="P:bacterial-type flagellum assembly"/>
    <property type="evidence" value="ECO:0007669"/>
    <property type="project" value="InterPro"/>
</dbReference>
<dbReference type="InterPro" id="IPR036584">
    <property type="entry name" value="FliS_sf"/>
</dbReference>
<reference evidence="7 8" key="1">
    <citation type="submission" date="2015-08" db="EMBL/GenBank/DDBJ databases">
        <title>Draft Genome Sequence of Bacillus vietnamensis UCD-SED5.</title>
        <authorList>
            <person name="Lee R.D."/>
            <person name="Jospin G."/>
            <person name="Lang J.M."/>
            <person name="Coil D.A."/>
            <person name="Eisen J.A."/>
        </authorList>
    </citation>
    <scope>NUCLEOTIDE SEQUENCE [LARGE SCALE GENOMIC DNA]</scope>
    <source>
        <strain evidence="7 8">UCD-SED5</strain>
    </source>
</reference>
<keyword evidence="4 6" id="KW-1005">Bacterial flagellum biogenesis</keyword>
<dbReference type="eggNOG" id="COG1516">
    <property type="taxonomic scope" value="Bacteria"/>
</dbReference>
<keyword evidence="7" id="KW-0969">Cilium</keyword>
<protein>
    <recommendedName>
        <fullName evidence="6">Flagellar secretion chaperone FliS</fullName>
    </recommendedName>
</protein>
<comment type="similarity">
    <text evidence="2 6">Belongs to the FliS family.</text>
</comment>
<proteinExistence type="inferred from homology"/>
<evidence type="ECO:0000256" key="1">
    <source>
        <dbReference type="ARBA" id="ARBA00004514"/>
    </source>
</evidence>
<keyword evidence="7" id="KW-0282">Flagellum</keyword>
<comment type="caution">
    <text evidence="7">The sequence shown here is derived from an EMBL/GenBank/DDBJ whole genome shotgun (WGS) entry which is preliminary data.</text>
</comment>
<organism evidence="7 8">
    <name type="scientific">Rossellomorea vietnamensis</name>
    <dbReference type="NCBI Taxonomy" id="218284"/>
    <lineage>
        <taxon>Bacteria</taxon>
        <taxon>Bacillati</taxon>
        <taxon>Bacillota</taxon>
        <taxon>Bacilli</taxon>
        <taxon>Bacillales</taxon>
        <taxon>Bacillaceae</taxon>
        <taxon>Rossellomorea</taxon>
    </lineage>
</organism>
<dbReference type="RefSeq" id="WP_060672510.1">
    <property type="nucleotide sequence ID" value="NZ_LIXZ01000007.1"/>
</dbReference>
<dbReference type="CDD" id="cd16098">
    <property type="entry name" value="FliS"/>
    <property type="match status" value="1"/>
</dbReference>
<evidence type="ECO:0000256" key="4">
    <source>
        <dbReference type="ARBA" id="ARBA00022795"/>
    </source>
</evidence>
<dbReference type="NCBIfam" id="TIGR00208">
    <property type="entry name" value="fliS"/>
    <property type="match status" value="1"/>
</dbReference>
<dbReference type="GO" id="GO:0071973">
    <property type="term" value="P:bacterial-type flagellum-dependent cell motility"/>
    <property type="evidence" value="ECO:0007669"/>
    <property type="project" value="TreeGrafter"/>
</dbReference>
<dbReference type="SUPFAM" id="SSF101116">
    <property type="entry name" value="Flagellar export chaperone FliS"/>
    <property type="match status" value="1"/>
</dbReference>
<dbReference type="PANTHER" id="PTHR34773:SF1">
    <property type="entry name" value="FLAGELLAR SECRETION CHAPERONE FLIS"/>
    <property type="match status" value="1"/>
</dbReference>
<dbReference type="GO" id="GO:0005829">
    <property type="term" value="C:cytosol"/>
    <property type="evidence" value="ECO:0007669"/>
    <property type="project" value="UniProtKB-SubCell"/>
</dbReference>
<dbReference type="Pfam" id="PF02561">
    <property type="entry name" value="FliS"/>
    <property type="match status" value="1"/>
</dbReference>
<dbReference type="Gene3D" id="1.20.120.340">
    <property type="entry name" value="Flagellar protein FliS"/>
    <property type="match status" value="1"/>
</dbReference>
<dbReference type="InterPro" id="IPR003713">
    <property type="entry name" value="FliS"/>
</dbReference>
<keyword evidence="5" id="KW-0143">Chaperone</keyword>
<evidence type="ECO:0000256" key="6">
    <source>
        <dbReference type="PIRNR" id="PIRNR039090"/>
    </source>
</evidence>
<evidence type="ECO:0000256" key="5">
    <source>
        <dbReference type="ARBA" id="ARBA00023186"/>
    </source>
</evidence>
<keyword evidence="7" id="KW-0966">Cell projection</keyword>
<comment type="subcellular location">
    <subcellularLocation>
        <location evidence="1 6">Cytoplasm</location>
        <location evidence="1 6">Cytosol</location>
    </subcellularLocation>
</comment>
<sequence>MAINNPYAAYQNNSVNTASPGELTLMLYNGSVKFIHIAKKAIEDKNIELKNTNIQKTQAIVNELMVTLNTDLEVSQNLMSLYDYINRRLTEANINNDAAILEEVEGLITDFRDTWKEVIQLNRQKQYAGQGGQA</sequence>
<evidence type="ECO:0000313" key="8">
    <source>
        <dbReference type="Proteomes" id="UP000050398"/>
    </source>
</evidence>
<gene>
    <name evidence="7" type="ORF">AM506_10855</name>
</gene>
<dbReference type="AlphaFoldDB" id="A0A0P6VWM6"/>
<dbReference type="PIRSF" id="PIRSF039090">
    <property type="entry name" value="Flis"/>
    <property type="match status" value="1"/>
</dbReference>
<name>A0A0P6VWM6_9BACI</name>
<evidence type="ECO:0000313" key="7">
    <source>
        <dbReference type="EMBL" id="KPL59446.1"/>
    </source>
</evidence>